<dbReference type="AlphaFoldDB" id="A0A2K9NVU7"/>
<gene>
    <name evidence="1" type="ORF">C0V70_16305</name>
</gene>
<keyword evidence="2" id="KW-1185">Reference proteome</keyword>
<dbReference type="KEGG" id="bsto:C0V70_16305"/>
<name>A0A2K9NVU7_BACTC</name>
<proteinExistence type="predicted"/>
<sequence>MIASGMILKCILLAKFQVDVVETPISEYEMATMNKVHNGVAFEATVLEGRLNSVSIEDPSTSAKTMSYSMKDYTQRSLSTKLDVLNTHSSVDCEII</sequence>
<evidence type="ECO:0000313" key="1">
    <source>
        <dbReference type="EMBL" id="AUN99641.1"/>
    </source>
</evidence>
<dbReference type="Proteomes" id="UP000235584">
    <property type="component" value="Chromosome"/>
</dbReference>
<organism evidence="1 2">
    <name type="scientific">Bacteriovorax stolpii</name>
    <name type="common">Bdellovibrio stolpii</name>
    <dbReference type="NCBI Taxonomy" id="960"/>
    <lineage>
        <taxon>Bacteria</taxon>
        <taxon>Pseudomonadati</taxon>
        <taxon>Bdellovibrionota</taxon>
        <taxon>Bacteriovoracia</taxon>
        <taxon>Bacteriovoracales</taxon>
        <taxon>Bacteriovoracaceae</taxon>
        <taxon>Bacteriovorax</taxon>
    </lineage>
</organism>
<evidence type="ECO:0000313" key="2">
    <source>
        <dbReference type="Proteomes" id="UP000235584"/>
    </source>
</evidence>
<dbReference type="EMBL" id="CP025704">
    <property type="protein sequence ID" value="AUN99641.1"/>
    <property type="molecule type" value="Genomic_DNA"/>
</dbReference>
<accession>A0A2K9NVU7</accession>
<reference evidence="1 2" key="1">
    <citation type="submission" date="2018-01" db="EMBL/GenBank/DDBJ databases">
        <title>Complete genome sequence of Bacteriovorax stolpii DSM12778.</title>
        <authorList>
            <person name="Tang B."/>
            <person name="Chang J."/>
        </authorList>
    </citation>
    <scope>NUCLEOTIDE SEQUENCE [LARGE SCALE GENOMIC DNA]</scope>
    <source>
        <strain evidence="1 2">DSM 12778</strain>
    </source>
</reference>
<protein>
    <submittedName>
        <fullName evidence="1">Uncharacterized protein</fullName>
    </submittedName>
</protein>
<dbReference type="RefSeq" id="WP_102244932.1">
    <property type="nucleotide sequence ID" value="NZ_CP025704.1"/>
</dbReference>